<dbReference type="EMBL" id="CADDTS010000057">
    <property type="protein sequence ID" value="CAB1223463.1"/>
    <property type="molecule type" value="Genomic_DNA"/>
</dbReference>
<evidence type="ECO:0000313" key="1">
    <source>
        <dbReference type="EMBL" id="CAB1223463.1"/>
    </source>
</evidence>
<accession>A0A811GI43</accession>
<evidence type="ECO:0000313" key="2">
    <source>
        <dbReference type="Proteomes" id="UP000489961"/>
    </source>
</evidence>
<dbReference type="RefSeq" id="WP_174560961.1">
    <property type="nucleotide sequence ID" value="NZ_CADDTS010000057.1"/>
</dbReference>
<proteinExistence type="predicted"/>
<reference evidence="1 2" key="1">
    <citation type="submission" date="2020-02" db="EMBL/GenBank/DDBJ databases">
        <authorList>
            <person name="Chaudhuri R."/>
        </authorList>
    </citation>
    <scope>NUCLEOTIDE SEQUENCE [LARGE SCALE GENOMIC DNA]</scope>
    <source>
        <strain evidence="1">SFB21</strain>
    </source>
</reference>
<comment type="caution">
    <text evidence="1">The sequence shown here is derived from an EMBL/GenBank/DDBJ whole genome shotgun (WGS) entry which is preliminary data.</text>
</comment>
<dbReference type="Proteomes" id="UP000489961">
    <property type="component" value="Unassembled WGS sequence"/>
</dbReference>
<gene>
    <name evidence="1" type="ORF">SFB21_3272</name>
</gene>
<protein>
    <submittedName>
        <fullName evidence="1">Uncharacterized protein</fullName>
    </submittedName>
</protein>
<organism evidence="1 2">
    <name type="scientific">Acinetobacter bouvetii</name>
    <dbReference type="NCBI Taxonomy" id="202951"/>
    <lineage>
        <taxon>Bacteria</taxon>
        <taxon>Pseudomonadati</taxon>
        <taxon>Pseudomonadota</taxon>
        <taxon>Gammaproteobacteria</taxon>
        <taxon>Moraxellales</taxon>
        <taxon>Moraxellaceae</taxon>
        <taxon>Acinetobacter</taxon>
    </lineage>
</organism>
<sequence>MKDYNLFLDYLWDLKPNYFDIKRNDSDVAFNRPKLLLNELDDILINHLDNHNIFLDKPISENSLIIGLTGKGGNIWEEAYKINWDNYIYFEVNEFNLQQEVCLYSKNREILFDFFPEVASQHVMKLEQWNVTYWKKLEDVFINKLYFDQEDDSDLWERFHNTVLPKWRENL</sequence>
<name>A0A811GI43_9GAMM</name>
<dbReference type="AlphaFoldDB" id="A0A811GI43"/>